<keyword evidence="2" id="KW-1185">Reference proteome</keyword>
<evidence type="ECO:0000313" key="2">
    <source>
        <dbReference type="Proteomes" id="UP001150581"/>
    </source>
</evidence>
<sequence>MDRLRFPEQLMMAIMNLHSGRNIKIITSYGAYPSFMQQCGLAQGDSLSPLMWLLVYDMMLTKINWDHISFVGPVNTPIGMAAMGLAGDLMFMASEL</sequence>
<evidence type="ECO:0000313" key="1">
    <source>
        <dbReference type="EMBL" id="KAJ1899799.1"/>
    </source>
</evidence>
<reference evidence="1" key="1">
    <citation type="submission" date="2022-07" db="EMBL/GenBank/DDBJ databases">
        <title>Phylogenomic reconstructions and comparative analyses of Kickxellomycotina fungi.</title>
        <authorList>
            <person name="Reynolds N.K."/>
            <person name="Stajich J.E."/>
            <person name="Barry K."/>
            <person name="Grigoriev I.V."/>
            <person name="Crous P."/>
            <person name="Smith M.E."/>
        </authorList>
    </citation>
    <scope>NUCLEOTIDE SEQUENCE</scope>
    <source>
        <strain evidence="1">Benny 63K</strain>
    </source>
</reference>
<proteinExistence type="predicted"/>
<dbReference type="Proteomes" id="UP001150581">
    <property type="component" value="Unassembled WGS sequence"/>
</dbReference>
<comment type="caution">
    <text evidence="1">The sequence shown here is derived from an EMBL/GenBank/DDBJ whole genome shotgun (WGS) entry which is preliminary data.</text>
</comment>
<protein>
    <submittedName>
        <fullName evidence="1">Uncharacterized protein</fullName>
    </submittedName>
</protein>
<name>A0ACC1IS44_9FUNG</name>
<dbReference type="EMBL" id="JANBPG010000124">
    <property type="protein sequence ID" value="KAJ1899799.1"/>
    <property type="molecule type" value="Genomic_DNA"/>
</dbReference>
<gene>
    <name evidence="1" type="ORF">LPJ66_001885</name>
</gene>
<accession>A0ACC1IS44</accession>
<organism evidence="1 2">
    <name type="scientific">Kickxella alabastrina</name>
    <dbReference type="NCBI Taxonomy" id="61397"/>
    <lineage>
        <taxon>Eukaryota</taxon>
        <taxon>Fungi</taxon>
        <taxon>Fungi incertae sedis</taxon>
        <taxon>Zoopagomycota</taxon>
        <taxon>Kickxellomycotina</taxon>
        <taxon>Kickxellomycetes</taxon>
        <taxon>Kickxellales</taxon>
        <taxon>Kickxellaceae</taxon>
        <taxon>Kickxella</taxon>
    </lineage>
</organism>